<keyword evidence="2" id="KW-1185">Reference proteome</keyword>
<evidence type="ECO:0000313" key="1">
    <source>
        <dbReference type="EMBL" id="KAK7361150.1"/>
    </source>
</evidence>
<dbReference type="Proteomes" id="UP001367508">
    <property type="component" value="Unassembled WGS sequence"/>
</dbReference>
<gene>
    <name evidence="1" type="ORF">VNO77_03195</name>
</gene>
<organism evidence="1 2">
    <name type="scientific">Canavalia gladiata</name>
    <name type="common">Sword bean</name>
    <name type="synonym">Dolichos gladiatus</name>
    <dbReference type="NCBI Taxonomy" id="3824"/>
    <lineage>
        <taxon>Eukaryota</taxon>
        <taxon>Viridiplantae</taxon>
        <taxon>Streptophyta</taxon>
        <taxon>Embryophyta</taxon>
        <taxon>Tracheophyta</taxon>
        <taxon>Spermatophyta</taxon>
        <taxon>Magnoliopsida</taxon>
        <taxon>eudicotyledons</taxon>
        <taxon>Gunneridae</taxon>
        <taxon>Pentapetalae</taxon>
        <taxon>rosids</taxon>
        <taxon>fabids</taxon>
        <taxon>Fabales</taxon>
        <taxon>Fabaceae</taxon>
        <taxon>Papilionoideae</taxon>
        <taxon>50 kb inversion clade</taxon>
        <taxon>NPAAA clade</taxon>
        <taxon>indigoferoid/millettioid clade</taxon>
        <taxon>Phaseoleae</taxon>
        <taxon>Canavalia</taxon>
    </lineage>
</organism>
<proteinExistence type="predicted"/>
<protein>
    <submittedName>
        <fullName evidence="1">Uncharacterized protein</fullName>
    </submittedName>
</protein>
<name>A0AAN9MUA6_CANGL</name>
<reference evidence="1 2" key="1">
    <citation type="submission" date="2024-01" db="EMBL/GenBank/DDBJ databases">
        <title>The genomes of 5 underutilized Papilionoideae crops provide insights into root nodulation and disease resistanc.</title>
        <authorList>
            <person name="Jiang F."/>
        </authorList>
    </citation>
    <scope>NUCLEOTIDE SEQUENCE [LARGE SCALE GENOMIC DNA]</scope>
    <source>
        <strain evidence="1">LVBAO_FW01</strain>
        <tissue evidence="1">Leaves</tissue>
    </source>
</reference>
<sequence>MAQLWLNIGKWLKGTLVHGLFLLLPLSFRLLLLRACTYVSDWLAGPGRDFYGTYDLLLVSLAGRFTSPQTLLLICMNRQHGQTKSLVPFQRGLMVDSYNAKNPMKIYDHVIKDKERRGRHGSGCIGLRCPVNVDTTSTFRGCEVRTLDRRHRTRRAPPFEPCPRFGLHLKGGVNSQLSMVCITYDVERSIRHLMGFAWTAQALGTCAPRLAAALTSTPLRDAPAQSRREAWGVTLAHFQMLMDSNFLQFSYCSPKLTSGNIRPTESRRARLVWQGTKYTPMCYDGSMTHDQCETSLYSAQIYEESDGFRF</sequence>
<dbReference type="AlphaFoldDB" id="A0AAN9MUA6"/>
<evidence type="ECO:0000313" key="2">
    <source>
        <dbReference type="Proteomes" id="UP001367508"/>
    </source>
</evidence>
<dbReference type="EMBL" id="JAYMYQ010000001">
    <property type="protein sequence ID" value="KAK7361150.1"/>
    <property type="molecule type" value="Genomic_DNA"/>
</dbReference>
<comment type="caution">
    <text evidence="1">The sequence shown here is derived from an EMBL/GenBank/DDBJ whole genome shotgun (WGS) entry which is preliminary data.</text>
</comment>
<accession>A0AAN9MUA6</accession>